<dbReference type="EMBL" id="LAZR01056611">
    <property type="protein sequence ID" value="KKK73825.1"/>
    <property type="molecule type" value="Genomic_DNA"/>
</dbReference>
<organism evidence="1">
    <name type="scientific">marine sediment metagenome</name>
    <dbReference type="NCBI Taxonomy" id="412755"/>
    <lineage>
        <taxon>unclassified sequences</taxon>
        <taxon>metagenomes</taxon>
        <taxon>ecological metagenomes</taxon>
    </lineage>
</organism>
<proteinExistence type="predicted"/>
<reference evidence="1" key="1">
    <citation type="journal article" date="2015" name="Nature">
        <title>Complex archaea that bridge the gap between prokaryotes and eukaryotes.</title>
        <authorList>
            <person name="Spang A."/>
            <person name="Saw J.H."/>
            <person name="Jorgensen S.L."/>
            <person name="Zaremba-Niedzwiedzka K."/>
            <person name="Martijn J."/>
            <person name="Lind A.E."/>
            <person name="van Eijk R."/>
            <person name="Schleper C."/>
            <person name="Guy L."/>
            <person name="Ettema T.J."/>
        </authorList>
    </citation>
    <scope>NUCLEOTIDE SEQUENCE</scope>
</reference>
<protein>
    <submittedName>
        <fullName evidence="1">Uncharacterized protein</fullName>
    </submittedName>
</protein>
<sequence>MVNKKLIVVGLGLILALGTIGFNWVESILP</sequence>
<gene>
    <name evidence="1" type="ORF">LCGC14_2889910</name>
</gene>
<dbReference type="AlphaFoldDB" id="A0A0F8YJE3"/>
<accession>A0A0F8YJE3</accession>
<name>A0A0F8YJE3_9ZZZZ</name>
<comment type="caution">
    <text evidence="1">The sequence shown here is derived from an EMBL/GenBank/DDBJ whole genome shotgun (WGS) entry which is preliminary data.</text>
</comment>
<evidence type="ECO:0000313" key="1">
    <source>
        <dbReference type="EMBL" id="KKK73825.1"/>
    </source>
</evidence>
<feature type="non-terminal residue" evidence="1">
    <location>
        <position position="30"/>
    </location>
</feature>